<dbReference type="PANTHER" id="PTHR43566:SF1">
    <property type="entry name" value="AAA+ ATPASE DOMAIN-CONTAINING PROTEIN"/>
    <property type="match status" value="1"/>
</dbReference>
<accession>F8L4B2</accession>
<protein>
    <recommendedName>
        <fullName evidence="5">AAA+ ATPase domain-containing protein</fullName>
    </recommendedName>
</protein>
<dbReference type="Pfam" id="PF13635">
    <property type="entry name" value="DUF4143"/>
    <property type="match status" value="1"/>
</dbReference>
<dbReference type="STRING" id="331113.SNE_A22860"/>
<dbReference type="SUPFAM" id="SSF52540">
    <property type="entry name" value="P-loop containing nucleoside triphosphate hydrolases"/>
    <property type="match status" value="1"/>
</dbReference>
<dbReference type="Pfam" id="PF13173">
    <property type="entry name" value="AAA_14"/>
    <property type="match status" value="1"/>
</dbReference>
<keyword evidence="4" id="KW-1185">Reference proteome</keyword>
<dbReference type="KEGG" id="sng:SNE_A22860"/>
<feature type="domain" description="DUF4143" evidence="2">
    <location>
        <begin position="205"/>
        <end position="353"/>
    </location>
</feature>
<dbReference type="eggNOG" id="COG1373">
    <property type="taxonomic scope" value="Bacteria"/>
</dbReference>
<dbReference type="InterPro" id="IPR025420">
    <property type="entry name" value="DUF4143"/>
</dbReference>
<sequence length="406" mass="48015">MEHEFVRRLYLPLIKHHFSKYRQMLFLMGPRQVGKTTLCRSFPEENYLYLNWDNLDHREIFLEGPKAIAKKLQLEFIQETPPFLILDEIHKYSDWKTLLKGFFDTYAHSGEVKIIVTGSARLDIYKAGGDSLMGRYLRYRIHPFSCGELLRTEISESLTQPPLKIENGQFDSLLKFGGFPEPLFKQEEKFYRNWSQLRLQQLFYEDIRDLTRIQEIKQMELLASLLSKQIGTLLNYSSLAKKVRVSGETIRRWMNTLALLYYSFLIHPWKKNITRSLLKEPKVYLWDWSLVQDEGARSENFVASHLMKACHFWTDKGEGVFELCFLRDKEKREVDFLVVRDEKPWFLVEVKTSRQSLSPHLEYYQKATGAKHAFQVTLNEEFQDIDCFAYTQPIVVSAKTFLSQLV</sequence>
<dbReference type="RefSeq" id="WP_013944629.1">
    <property type="nucleotide sequence ID" value="NC_015713.1"/>
</dbReference>
<dbReference type="AlphaFoldDB" id="F8L4B2"/>
<dbReference type="InterPro" id="IPR041682">
    <property type="entry name" value="AAA_14"/>
</dbReference>
<reference key="1">
    <citation type="journal article" date="2011" name="Mol. Biol. Evol.">
        <title>Unity in variety -- the pan-genome of the Chlamydiae.</title>
        <authorList>
            <person name="Collingro A."/>
            <person name="Tischler P."/>
            <person name="Weinmaier T."/>
            <person name="Penz T."/>
            <person name="Heinz E."/>
            <person name="Brunham R.C."/>
            <person name="Read T.D."/>
            <person name="Bavoil P.M."/>
            <person name="Sachse K."/>
            <person name="Kahane S."/>
            <person name="Friedman M.G."/>
            <person name="Rattei T."/>
            <person name="Myers G.S.A."/>
            <person name="Horn M."/>
        </authorList>
    </citation>
    <scope>NUCLEOTIDE SEQUENCE</scope>
    <source>
        <strain>Z</strain>
    </source>
</reference>
<reference evidence="3 4" key="2">
    <citation type="journal article" date="2011" name="Mol. Biol. Evol.">
        <title>Unity in variety--the pan-genome of the Chlamydiae.</title>
        <authorList>
            <person name="Collingro A."/>
            <person name="Tischler P."/>
            <person name="Weinmaier T."/>
            <person name="Penz T."/>
            <person name="Heinz E."/>
            <person name="Brunham R.C."/>
            <person name="Read T.D."/>
            <person name="Bavoil P.M."/>
            <person name="Sachse K."/>
            <person name="Kahane S."/>
            <person name="Friedman M.G."/>
            <person name="Rattei T."/>
            <person name="Myers G.S."/>
            <person name="Horn M."/>
        </authorList>
    </citation>
    <scope>NUCLEOTIDE SEQUENCE [LARGE SCALE GENOMIC DNA]</scope>
    <source>
        <strain evidence="4">ATCC VR-1471 / Z</strain>
    </source>
</reference>
<dbReference type="PANTHER" id="PTHR43566">
    <property type="entry name" value="CONSERVED PROTEIN"/>
    <property type="match status" value="1"/>
</dbReference>
<feature type="domain" description="AAA" evidence="1">
    <location>
        <begin position="22"/>
        <end position="150"/>
    </location>
</feature>
<dbReference type="EMBL" id="FR872582">
    <property type="protein sequence ID" value="CCB90163.1"/>
    <property type="molecule type" value="Genomic_DNA"/>
</dbReference>
<dbReference type="CDD" id="cd00009">
    <property type="entry name" value="AAA"/>
    <property type="match status" value="1"/>
</dbReference>
<dbReference type="Proteomes" id="UP000000496">
    <property type="component" value="Chromosome gsn.131"/>
</dbReference>
<name>F8L4B2_SIMNZ</name>
<evidence type="ECO:0000313" key="3">
    <source>
        <dbReference type="EMBL" id="CCB90163.1"/>
    </source>
</evidence>
<evidence type="ECO:0000259" key="1">
    <source>
        <dbReference type="Pfam" id="PF13173"/>
    </source>
</evidence>
<dbReference type="Gene3D" id="3.40.50.300">
    <property type="entry name" value="P-loop containing nucleotide triphosphate hydrolases"/>
    <property type="match status" value="1"/>
</dbReference>
<evidence type="ECO:0000259" key="2">
    <source>
        <dbReference type="Pfam" id="PF13635"/>
    </source>
</evidence>
<gene>
    <name evidence="3" type="ordered locus">SNE_A22860</name>
</gene>
<organism evidence="3 4">
    <name type="scientific">Simkania negevensis (strain ATCC VR-1471 / DSM 27360 / Z)</name>
    <dbReference type="NCBI Taxonomy" id="331113"/>
    <lineage>
        <taxon>Bacteria</taxon>
        <taxon>Pseudomonadati</taxon>
        <taxon>Chlamydiota</taxon>
        <taxon>Chlamydiia</taxon>
        <taxon>Parachlamydiales</taxon>
        <taxon>Simkaniaceae</taxon>
        <taxon>Simkania</taxon>
    </lineage>
</organism>
<evidence type="ECO:0000313" key="4">
    <source>
        <dbReference type="Proteomes" id="UP000000496"/>
    </source>
</evidence>
<dbReference type="HOGENOM" id="CLU_041527_3_1_0"/>
<proteinExistence type="predicted"/>
<evidence type="ECO:0008006" key="5">
    <source>
        <dbReference type="Google" id="ProtNLM"/>
    </source>
</evidence>
<dbReference type="InterPro" id="IPR027417">
    <property type="entry name" value="P-loop_NTPase"/>
</dbReference>